<protein>
    <recommendedName>
        <fullName evidence="3">Secreted protein</fullName>
    </recommendedName>
</protein>
<name>A0ABP5RZA2_9ACTN</name>
<dbReference type="Proteomes" id="UP001500305">
    <property type="component" value="Unassembled WGS sequence"/>
</dbReference>
<proteinExistence type="predicted"/>
<comment type="caution">
    <text evidence="1">The sequence shown here is derived from an EMBL/GenBank/DDBJ whole genome shotgun (WGS) entry which is preliminary data.</text>
</comment>
<reference evidence="2" key="1">
    <citation type="journal article" date="2019" name="Int. J. Syst. Evol. Microbiol.">
        <title>The Global Catalogue of Microorganisms (GCM) 10K type strain sequencing project: providing services to taxonomists for standard genome sequencing and annotation.</title>
        <authorList>
            <consortium name="The Broad Institute Genomics Platform"/>
            <consortium name="The Broad Institute Genome Sequencing Center for Infectious Disease"/>
            <person name="Wu L."/>
            <person name="Ma J."/>
        </authorList>
    </citation>
    <scope>NUCLEOTIDE SEQUENCE [LARGE SCALE GENOMIC DNA]</scope>
    <source>
        <strain evidence="2">JCM 7356</strain>
    </source>
</reference>
<evidence type="ECO:0008006" key="3">
    <source>
        <dbReference type="Google" id="ProtNLM"/>
    </source>
</evidence>
<accession>A0ABP5RZA2</accession>
<sequence length="85" mass="8801">MRGTVVLQGVRVLDGQVTQPLLVVLGGVAALMHERGDQAIGPLHGLAGTVDELLLHPRPVPRVALSGVGCQRLDLQLLVALLAAA</sequence>
<gene>
    <name evidence="1" type="ORF">GCM10010430_80570</name>
</gene>
<organism evidence="1 2">
    <name type="scientific">Kitasatospora cystarginea</name>
    <dbReference type="NCBI Taxonomy" id="58350"/>
    <lineage>
        <taxon>Bacteria</taxon>
        <taxon>Bacillati</taxon>
        <taxon>Actinomycetota</taxon>
        <taxon>Actinomycetes</taxon>
        <taxon>Kitasatosporales</taxon>
        <taxon>Streptomycetaceae</taxon>
        <taxon>Kitasatospora</taxon>
    </lineage>
</organism>
<keyword evidence="2" id="KW-1185">Reference proteome</keyword>
<dbReference type="EMBL" id="BAAATR010000105">
    <property type="protein sequence ID" value="GAA2282698.1"/>
    <property type="molecule type" value="Genomic_DNA"/>
</dbReference>
<evidence type="ECO:0000313" key="1">
    <source>
        <dbReference type="EMBL" id="GAA2282698.1"/>
    </source>
</evidence>
<evidence type="ECO:0000313" key="2">
    <source>
        <dbReference type="Proteomes" id="UP001500305"/>
    </source>
</evidence>